<dbReference type="EMBL" id="BARS01010386">
    <property type="protein sequence ID" value="GAF92981.1"/>
    <property type="molecule type" value="Genomic_DNA"/>
</dbReference>
<sequence length="195" mass="20600">SNVYNTQGKLYVLDTNDIISLADTADFGSGLRPVCVQMIRYRPAATGGAVGFQTLDRSKAVTVAIAADSYTVTSTYRITDVSSGGVFSGAAAGMWANIKHSSSGYNEGWFLITAVDGSSHYIDVAYGRALNNDIAETYTIDIYTPENTVILVSETGDSGAQSIASEVIDFGPGGRIFENLSMYAIVGGTADVYVK</sequence>
<name>X0U0U9_9ZZZZ</name>
<reference evidence="1" key="1">
    <citation type="journal article" date="2014" name="Front. Microbiol.">
        <title>High frequency of phylogenetically diverse reductive dehalogenase-homologous genes in deep subseafloor sedimentary metagenomes.</title>
        <authorList>
            <person name="Kawai M."/>
            <person name="Futagami T."/>
            <person name="Toyoda A."/>
            <person name="Takaki Y."/>
            <person name="Nishi S."/>
            <person name="Hori S."/>
            <person name="Arai W."/>
            <person name="Tsubouchi T."/>
            <person name="Morono Y."/>
            <person name="Uchiyama I."/>
            <person name="Ito T."/>
            <person name="Fujiyama A."/>
            <person name="Inagaki F."/>
            <person name="Takami H."/>
        </authorList>
    </citation>
    <scope>NUCLEOTIDE SEQUENCE</scope>
    <source>
        <strain evidence="1">Expedition CK06-06</strain>
    </source>
</reference>
<organism evidence="1">
    <name type="scientific">marine sediment metagenome</name>
    <dbReference type="NCBI Taxonomy" id="412755"/>
    <lineage>
        <taxon>unclassified sequences</taxon>
        <taxon>metagenomes</taxon>
        <taxon>ecological metagenomes</taxon>
    </lineage>
</organism>
<gene>
    <name evidence="1" type="ORF">S01H1_19262</name>
</gene>
<proteinExistence type="predicted"/>
<feature type="non-terminal residue" evidence="1">
    <location>
        <position position="1"/>
    </location>
</feature>
<comment type="caution">
    <text evidence="1">The sequence shown here is derived from an EMBL/GenBank/DDBJ whole genome shotgun (WGS) entry which is preliminary data.</text>
</comment>
<evidence type="ECO:0000313" key="1">
    <source>
        <dbReference type="EMBL" id="GAF92981.1"/>
    </source>
</evidence>
<protein>
    <submittedName>
        <fullName evidence="1">Uncharacterized protein</fullName>
    </submittedName>
</protein>
<accession>X0U0U9</accession>
<dbReference type="AlphaFoldDB" id="X0U0U9"/>